<evidence type="ECO:0008006" key="3">
    <source>
        <dbReference type="Google" id="ProtNLM"/>
    </source>
</evidence>
<proteinExistence type="predicted"/>
<protein>
    <recommendedName>
        <fullName evidence="3">ABC transporter permease</fullName>
    </recommendedName>
</protein>
<reference evidence="1 2" key="1">
    <citation type="journal article" date="2019" name="Int. J. Syst. Evol. Microbiol.">
        <title>The Global Catalogue of Microorganisms (GCM) 10K type strain sequencing project: providing services to taxonomists for standard genome sequencing and annotation.</title>
        <authorList>
            <consortium name="The Broad Institute Genomics Platform"/>
            <consortium name="The Broad Institute Genome Sequencing Center for Infectious Disease"/>
            <person name="Wu L."/>
            <person name="Ma J."/>
        </authorList>
    </citation>
    <scope>NUCLEOTIDE SEQUENCE [LARGE SCALE GENOMIC DNA]</scope>
    <source>
        <strain evidence="1 2">JCM 4542</strain>
    </source>
</reference>
<name>A0ABN3TXX8_9ACTN</name>
<dbReference type="Proteomes" id="UP001500886">
    <property type="component" value="Unassembled WGS sequence"/>
</dbReference>
<sequence length="65" mass="6749">MSPNRLPWWAVALPVVVFVALFCLPALRPPASAAPADGERPAGGAGTVVVQVLRLARQVTGHPVP</sequence>
<keyword evidence="2" id="KW-1185">Reference proteome</keyword>
<gene>
    <name evidence="1" type="ORF">GCM10010315_41950</name>
</gene>
<accession>A0ABN3TXX8</accession>
<comment type="caution">
    <text evidence="1">The sequence shown here is derived from an EMBL/GenBank/DDBJ whole genome shotgun (WGS) entry which is preliminary data.</text>
</comment>
<dbReference type="RefSeq" id="WP_344436939.1">
    <property type="nucleotide sequence ID" value="NZ_BAAASL010000016.1"/>
</dbReference>
<organism evidence="1 2">
    <name type="scientific">Streptomyces luteosporeus</name>
    <dbReference type="NCBI Taxonomy" id="173856"/>
    <lineage>
        <taxon>Bacteria</taxon>
        <taxon>Bacillati</taxon>
        <taxon>Actinomycetota</taxon>
        <taxon>Actinomycetes</taxon>
        <taxon>Kitasatosporales</taxon>
        <taxon>Streptomycetaceae</taxon>
        <taxon>Streptomyces</taxon>
    </lineage>
</organism>
<evidence type="ECO:0000313" key="2">
    <source>
        <dbReference type="Proteomes" id="UP001500886"/>
    </source>
</evidence>
<evidence type="ECO:0000313" key="1">
    <source>
        <dbReference type="EMBL" id="GAA2720771.1"/>
    </source>
</evidence>
<dbReference type="EMBL" id="BAAASL010000016">
    <property type="protein sequence ID" value="GAA2720771.1"/>
    <property type="molecule type" value="Genomic_DNA"/>
</dbReference>